<dbReference type="SUPFAM" id="SSF55909">
    <property type="entry name" value="Pentein"/>
    <property type="match status" value="1"/>
</dbReference>
<organism evidence="2 3">
    <name type="scientific">Duncaniella freteri</name>
    <dbReference type="NCBI Taxonomy" id="2530391"/>
    <lineage>
        <taxon>Bacteria</taxon>
        <taxon>Pseudomonadati</taxon>
        <taxon>Bacteroidota</taxon>
        <taxon>Bacteroidia</taxon>
        <taxon>Bacteroidales</taxon>
        <taxon>Muribaculaceae</taxon>
        <taxon>Duncaniella</taxon>
    </lineage>
</organism>
<sequence length="361" mass="40638">MSNPVRQQLRLPAEWESHDCVLMAWPHEYTDWAYMLDEARECFAEIVRAISERECVILACPEHICRKSIEAYKFDSSRVRIEDIPTNDTWARDFGPITIEKDGCLQSLDFKFNAWGMKFAADKDNLITTHLVLNGRLNAEYVNRMGFVLEGGSIETDGKGTLLTTAECLLSPNRNGEMTEADIKEYLADTLGFTHQLWLRNGGMAGDDTDSHIDTLARIAPHDTIIYVSPTDRDGDTVESLARMREELTGMRTAEGAPFNLIELPLPSPIYDENGMQLPATYANYLVTPDAIYLPVYGQAANDLLAEQTLKIAYPDHEIIPIDCRALIKQHGSLHCVTMQLPTGAVRGIKDGRWEEKSRNL</sequence>
<gene>
    <name evidence="2" type="ORF">EZ315_01615</name>
</gene>
<dbReference type="Pfam" id="PF04371">
    <property type="entry name" value="PAD_porph"/>
    <property type="match status" value="1"/>
</dbReference>
<reference evidence="2 3" key="1">
    <citation type="submission" date="2019-02" db="EMBL/GenBank/DDBJ databases">
        <title>Isolation and identification of novel species under the genus Muribaculum.</title>
        <authorList>
            <person name="Miyake S."/>
            <person name="Ding Y."/>
            <person name="Low A."/>
            <person name="Soh M."/>
            <person name="Seedorf H."/>
        </authorList>
    </citation>
    <scope>NUCLEOTIDE SEQUENCE [LARGE SCALE GENOMIC DNA]</scope>
    <source>
        <strain evidence="2 3">TLL-A3</strain>
    </source>
</reference>
<dbReference type="EMBL" id="SJSA01000001">
    <property type="protein sequence ID" value="TGG40973.1"/>
    <property type="molecule type" value="Genomic_DNA"/>
</dbReference>
<evidence type="ECO:0000313" key="2">
    <source>
        <dbReference type="EMBL" id="TGG40973.1"/>
    </source>
</evidence>
<dbReference type="GO" id="GO:0047632">
    <property type="term" value="F:agmatine deiminase activity"/>
    <property type="evidence" value="ECO:0007669"/>
    <property type="project" value="TreeGrafter"/>
</dbReference>
<evidence type="ECO:0000256" key="1">
    <source>
        <dbReference type="ARBA" id="ARBA00022801"/>
    </source>
</evidence>
<dbReference type="Proteomes" id="UP000297635">
    <property type="component" value="Unassembled WGS sequence"/>
</dbReference>
<dbReference type="Gene3D" id="3.75.10.10">
    <property type="entry name" value="L-arginine/glycine Amidinotransferase, Chain A"/>
    <property type="match status" value="1"/>
</dbReference>
<comment type="caution">
    <text evidence="2">The sequence shown here is derived from an EMBL/GenBank/DDBJ whole genome shotgun (WGS) entry which is preliminary data.</text>
</comment>
<protein>
    <submittedName>
        <fullName evidence="2">Agmatine deiminase family protein</fullName>
    </submittedName>
</protein>
<keyword evidence="1" id="KW-0378">Hydrolase</keyword>
<dbReference type="PANTHER" id="PTHR31377:SF0">
    <property type="entry name" value="AGMATINE DEIMINASE-RELATED"/>
    <property type="match status" value="1"/>
</dbReference>
<dbReference type="InterPro" id="IPR007466">
    <property type="entry name" value="Peptidyl-Arg-deiminase_porph"/>
</dbReference>
<proteinExistence type="predicted"/>
<accession>A0A4Z0VBZ3</accession>
<dbReference type="PANTHER" id="PTHR31377">
    <property type="entry name" value="AGMATINE DEIMINASE-RELATED"/>
    <property type="match status" value="1"/>
</dbReference>
<keyword evidence="3" id="KW-1185">Reference proteome</keyword>
<dbReference type="GO" id="GO:0009446">
    <property type="term" value="P:putrescine biosynthetic process"/>
    <property type="evidence" value="ECO:0007669"/>
    <property type="project" value="InterPro"/>
</dbReference>
<evidence type="ECO:0000313" key="3">
    <source>
        <dbReference type="Proteomes" id="UP000297635"/>
    </source>
</evidence>
<dbReference type="AlphaFoldDB" id="A0A4Z0VBZ3"/>
<dbReference type="GO" id="GO:0004668">
    <property type="term" value="F:protein-arginine deiminase activity"/>
    <property type="evidence" value="ECO:0007669"/>
    <property type="project" value="InterPro"/>
</dbReference>
<name>A0A4Z0VBZ3_9BACT</name>